<evidence type="ECO:0000313" key="2">
    <source>
        <dbReference type="Proteomes" id="UP000076021"/>
    </source>
</evidence>
<reference evidence="2" key="2">
    <citation type="submission" date="2016-03" db="EMBL/GenBank/DDBJ databases">
        <authorList>
            <person name="Ploux O."/>
        </authorList>
    </citation>
    <scope>NUCLEOTIDE SEQUENCE [LARGE SCALE GENOMIC DNA]</scope>
    <source>
        <strain evidence="2">PP9</strain>
    </source>
</reference>
<dbReference type="RefSeq" id="WP_066789919.1">
    <property type="nucleotide sequence ID" value="NZ_CP014806.1"/>
</dbReference>
<dbReference type="InterPro" id="IPR025674">
    <property type="entry name" value="Imm6"/>
</dbReference>
<name>A0A143HE29_9BACL</name>
<evidence type="ECO:0008006" key="3">
    <source>
        <dbReference type="Google" id="ProtNLM"/>
    </source>
</evidence>
<organism evidence="1 2">
    <name type="scientific">Rummeliibacillus stabekisii</name>
    <dbReference type="NCBI Taxonomy" id="241244"/>
    <lineage>
        <taxon>Bacteria</taxon>
        <taxon>Bacillati</taxon>
        <taxon>Bacillota</taxon>
        <taxon>Bacilli</taxon>
        <taxon>Bacillales</taxon>
        <taxon>Caryophanaceae</taxon>
        <taxon>Rummeliibacillus</taxon>
    </lineage>
</organism>
<dbReference type="OrthoDB" id="2219989at2"/>
<sequence>MLEKFVKLEADKQVAFLLGLSETIVDLLNTSPAYKDISKALEVCWGWLENKEYSGDDIYFLLDDGTEFTGLFMQMQDEDNALKGLVWGCIVDAISFTNWRAYQFDNEEYLPAPIENVDESISQQFLDGFYEIKTINIRVVQEFINYLKDSNTSLKKDDILKFFEKQQ</sequence>
<accession>A0A143HE29</accession>
<dbReference type="Proteomes" id="UP000076021">
    <property type="component" value="Chromosome"/>
</dbReference>
<gene>
    <name evidence="1" type="ORF">ATY39_11545</name>
</gene>
<dbReference type="AlphaFoldDB" id="A0A143HE29"/>
<proteinExistence type="predicted"/>
<dbReference type="KEGG" id="rst:ATY39_11545"/>
<reference evidence="1 2" key="1">
    <citation type="journal article" date="2016" name="Genome Announc.">
        <title>Whole-Genome Sequence of Rummeliibacillus stabekisii Strain PP9 Isolated from Antarctic Soil.</title>
        <authorList>
            <person name="da Mota F.F."/>
            <person name="Vollu R.E."/>
            <person name="Jurelevicius D."/>
            <person name="Seldin L."/>
        </authorList>
    </citation>
    <scope>NUCLEOTIDE SEQUENCE [LARGE SCALE GENOMIC DNA]</scope>
    <source>
        <strain evidence="1 2">PP9</strain>
    </source>
</reference>
<evidence type="ECO:0000313" key="1">
    <source>
        <dbReference type="EMBL" id="AMW99998.1"/>
    </source>
</evidence>
<protein>
    <recommendedName>
        <fullName evidence="3">Immunity protein Imm6</fullName>
    </recommendedName>
</protein>
<dbReference type="EMBL" id="CP014806">
    <property type="protein sequence ID" value="AMW99998.1"/>
    <property type="molecule type" value="Genomic_DNA"/>
</dbReference>
<dbReference type="Pfam" id="PF14434">
    <property type="entry name" value="Imm6"/>
    <property type="match status" value="1"/>
</dbReference>
<keyword evidence="2" id="KW-1185">Reference proteome</keyword>
<dbReference type="STRING" id="241244.ATY39_11545"/>